<dbReference type="GO" id="GO:0005198">
    <property type="term" value="F:structural molecule activity"/>
    <property type="evidence" value="ECO:0007669"/>
    <property type="project" value="InterPro"/>
</dbReference>
<reference evidence="7 8" key="1">
    <citation type="submission" date="2017-11" db="EMBL/GenBank/DDBJ databases">
        <title>Sequence identification of Cassava green mottle virus (CsGMV), a unique Nepovirus infecting cassava in Solomon Islands.</title>
        <authorList>
            <person name="Zambrano L.M."/>
            <person name="Carvajal-Yepes M."/>
            <person name="Alvarez R.A."/>
            <person name="Leiva A.M."/>
            <person name="Cuellar W.J."/>
        </authorList>
    </citation>
    <scope>NUCLEOTIDE SEQUENCE [LARGE SCALE GENOMIC DNA]</scope>
    <source>
        <strain evidence="7">Choiseul</strain>
    </source>
</reference>
<evidence type="ECO:0000313" key="8">
    <source>
        <dbReference type="Proteomes" id="UP001057709"/>
    </source>
</evidence>
<accession>A0A386ND18</accession>
<dbReference type="RefSeq" id="YP_010840582.1">
    <property type="nucleotide sequence ID" value="NC_078843.1"/>
</dbReference>
<dbReference type="KEGG" id="vg:80551795"/>
<feature type="non-terminal residue" evidence="7">
    <location>
        <position position="1"/>
    </location>
</feature>
<dbReference type="SUPFAM" id="SSF88633">
    <property type="entry name" value="Positive stranded ssRNA viruses"/>
    <property type="match status" value="3"/>
</dbReference>
<name>A0A386ND18_9SECO</name>
<dbReference type="Pfam" id="PF03688">
    <property type="entry name" value="Nepo_coat_C"/>
    <property type="match status" value="1"/>
</dbReference>
<feature type="domain" description="Nepovirus coat protein" evidence="4">
    <location>
        <begin position="366"/>
        <end position="503"/>
    </location>
</feature>
<dbReference type="InterPro" id="IPR005306">
    <property type="entry name" value="Nepo_coat_N"/>
</dbReference>
<dbReference type="EMBL" id="MG581963">
    <property type="protein sequence ID" value="AYE20495.1"/>
    <property type="molecule type" value="Genomic_RNA"/>
</dbReference>
<dbReference type="Gene3D" id="2.60.120.20">
    <property type="match status" value="2"/>
</dbReference>
<feature type="domain" description="Nepovirus coat protein C-terminal" evidence="5">
    <location>
        <begin position="513"/>
        <end position="581"/>
    </location>
</feature>
<dbReference type="InterPro" id="IPR005054">
    <property type="entry name" value="Nepo_coat"/>
</dbReference>
<protein>
    <submittedName>
        <fullName evidence="7">Polyprotein</fullName>
    </submittedName>
</protein>
<evidence type="ECO:0000313" key="7">
    <source>
        <dbReference type="EMBL" id="AYE20495.1"/>
    </source>
</evidence>
<sequence>CGFYPGKCIFQYGTSQLLEHRPDAYTNQTLCKDDWLDIERRNQKKGCRILKGFNVEQHLAQDYDQPLLPFGEASVLTCRPRLDIGNTHAFSARGIVHNYQPSRLEKSCSVRFLNAQTGSGRKATPFVGLGLPTTHDAGPSGTVDVEALKAEAPRHSTTCSGLDSPYEVAICKTFNVSKDAKEGLHIGTVDFYSAIAEQHKMPYQKWLGLGLIDAEIMLNIYCGGNAFLGTTIGIVHDFYNKLDIATTLGGKLPRILGNCLPQTLHPMASGGKGSYKVNVSQYLGHSLFVSSKSFAEPKFHLYIYDDNTTEASAEWRCTLEILVRRVAEGTENFNVPILTIPCNSFNSFINLDLHKGFGSIPLGKNPAIMPIGLDFAVAKEYATGKTCLGTTQAIFRCFLGVGGTLEGRLIRTSTIMVSCDVRILIWYGLSLPTLEETSSIPHEDLDFSKSDGTFSLKIQSPFARIANRTIDARLLVYPLGGPVAAKGCNAPFSFAIYVKGIRFDEAIQPLLFPDREYHWCQLTDIKGGMQDLVLPNHICDFELKGRATVTLRSNPLSAIFGSCGFFSGTMTMIFRWTMQGKL</sequence>
<dbReference type="Proteomes" id="UP001057709">
    <property type="component" value="Genome"/>
</dbReference>
<evidence type="ECO:0000256" key="1">
    <source>
        <dbReference type="ARBA" id="ARBA00004328"/>
    </source>
</evidence>
<dbReference type="InterPro" id="IPR029053">
    <property type="entry name" value="Viral_coat"/>
</dbReference>
<feature type="non-terminal residue" evidence="7">
    <location>
        <position position="582"/>
    </location>
</feature>
<evidence type="ECO:0000259" key="6">
    <source>
        <dbReference type="Pfam" id="PF03689"/>
    </source>
</evidence>
<dbReference type="GO" id="GO:0019028">
    <property type="term" value="C:viral capsid"/>
    <property type="evidence" value="ECO:0007669"/>
    <property type="project" value="UniProtKB-KW"/>
</dbReference>
<dbReference type="GeneID" id="80551795"/>
<dbReference type="Pfam" id="PF03689">
    <property type="entry name" value="Nepo_coat_N"/>
    <property type="match status" value="1"/>
</dbReference>
<keyword evidence="2" id="KW-0167">Capsid protein</keyword>
<dbReference type="Pfam" id="PF03391">
    <property type="entry name" value="Nepo_coat"/>
    <property type="match status" value="1"/>
</dbReference>
<dbReference type="InterPro" id="IPR005305">
    <property type="entry name" value="Nepo_coat_C"/>
</dbReference>
<keyword evidence="8" id="KW-1185">Reference proteome</keyword>
<proteinExistence type="predicted"/>
<feature type="domain" description="Nepovirus coat protein N-terminal" evidence="6">
    <location>
        <begin position="169"/>
        <end position="247"/>
    </location>
</feature>
<comment type="subcellular location">
    <subcellularLocation>
        <location evidence="1">Virion</location>
    </subcellularLocation>
</comment>
<evidence type="ECO:0000256" key="3">
    <source>
        <dbReference type="ARBA" id="ARBA00022844"/>
    </source>
</evidence>
<evidence type="ECO:0000256" key="2">
    <source>
        <dbReference type="ARBA" id="ARBA00022561"/>
    </source>
</evidence>
<evidence type="ECO:0000259" key="4">
    <source>
        <dbReference type="Pfam" id="PF03391"/>
    </source>
</evidence>
<keyword evidence="3" id="KW-0946">Virion</keyword>
<organism evidence="7 8">
    <name type="scientific">Cassava green mottle virus</name>
    <dbReference type="NCBI Taxonomy" id="2170033"/>
    <lineage>
        <taxon>Viruses</taxon>
        <taxon>Riboviria</taxon>
        <taxon>Orthornavirae</taxon>
        <taxon>Pisuviricota</taxon>
        <taxon>Pisoniviricetes</taxon>
        <taxon>Picornavirales</taxon>
        <taxon>Secoviridae</taxon>
        <taxon>Comovirinae</taxon>
        <taxon>Nepovirus</taxon>
        <taxon>Nepovirus manihotis</taxon>
    </lineage>
</organism>
<evidence type="ECO:0000259" key="5">
    <source>
        <dbReference type="Pfam" id="PF03688"/>
    </source>
</evidence>